<sequence length="99" mass="11111">MDSLGLRGELCDLFCAVLIGYTRTPQQRALQHLIETAARNNYGFLMDFVEDNGSTDENIVETFLHDDISWGLIVIVLAIFRVARPNARPTTVSILLTSR</sequence>
<proteinExistence type="predicted"/>
<organism evidence="1 2">
    <name type="scientific">Paramuricea clavata</name>
    <name type="common">Red gorgonian</name>
    <name type="synonym">Violescent sea-whip</name>
    <dbReference type="NCBI Taxonomy" id="317549"/>
    <lineage>
        <taxon>Eukaryota</taxon>
        <taxon>Metazoa</taxon>
        <taxon>Cnidaria</taxon>
        <taxon>Anthozoa</taxon>
        <taxon>Octocorallia</taxon>
        <taxon>Malacalcyonacea</taxon>
        <taxon>Plexauridae</taxon>
        <taxon>Paramuricea</taxon>
    </lineage>
</organism>
<dbReference type="Proteomes" id="UP001152795">
    <property type="component" value="Unassembled WGS sequence"/>
</dbReference>
<dbReference type="EMBL" id="CACRXK020001966">
    <property type="protein sequence ID" value="CAB3992032.1"/>
    <property type="molecule type" value="Genomic_DNA"/>
</dbReference>
<gene>
    <name evidence="1" type="ORF">PACLA_8A080460</name>
</gene>
<feature type="non-terminal residue" evidence="1">
    <location>
        <position position="99"/>
    </location>
</feature>
<reference evidence="1" key="1">
    <citation type="submission" date="2020-04" db="EMBL/GenBank/DDBJ databases">
        <authorList>
            <person name="Alioto T."/>
            <person name="Alioto T."/>
            <person name="Gomez Garrido J."/>
        </authorList>
    </citation>
    <scope>NUCLEOTIDE SEQUENCE</scope>
    <source>
        <strain evidence="1">A484AB</strain>
    </source>
</reference>
<comment type="caution">
    <text evidence="1">The sequence shown here is derived from an EMBL/GenBank/DDBJ whole genome shotgun (WGS) entry which is preliminary data.</text>
</comment>
<name>A0A7D9HRW5_PARCT</name>
<evidence type="ECO:0000313" key="1">
    <source>
        <dbReference type="EMBL" id="CAB3992032.1"/>
    </source>
</evidence>
<protein>
    <submittedName>
        <fullName evidence="1">Uncharacterized protein</fullName>
    </submittedName>
</protein>
<keyword evidence="2" id="KW-1185">Reference proteome</keyword>
<accession>A0A7D9HRW5</accession>
<dbReference type="AlphaFoldDB" id="A0A7D9HRW5"/>
<evidence type="ECO:0000313" key="2">
    <source>
        <dbReference type="Proteomes" id="UP001152795"/>
    </source>
</evidence>